<proteinExistence type="predicted"/>
<gene>
    <name evidence="2" type="ORF">M422DRAFT_263713</name>
</gene>
<dbReference type="OrthoDB" id="10257049at2759"/>
<dbReference type="InterPro" id="IPR036291">
    <property type="entry name" value="NAD(P)-bd_dom_sf"/>
</dbReference>
<dbReference type="Pfam" id="PF08240">
    <property type="entry name" value="ADH_N"/>
    <property type="match status" value="1"/>
</dbReference>
<name>A0A0C9UY37_SPHS4</name>
<accession>A0A0C9UY37</accession>
<dbReference type="SUPFAM" id="SSF50129">
    <property type="entry name" value="GroES-like"/>
    <property type="match status" value="1"/>
</dbReference>
<dbReference type="Gene3D" id="3.40.50.720">
    <property type="entry name" value="NAD(P)-binding Rossmann-like Domain"/>
    <property type="match status" value="1"/>
</dbReference>
<organism evidence="2 3">
    <name type="scientific">Sphaerobolus stellatus (strain SS14)</name>
    <dbReference type="NCBI Taxonomy" id="990650"/>
    <lineage>
        <taxon>Eukaryota</taxon>
        <taxon>Fungi</taxon>
        <taxon>Dikarya</taxon>
        <taxon>Basidiomycota</taxon>
        <taxon>Agaricomycotina</taxon>
        <taxon>Agaricomycetes</taxon>
        <taxon>Phallomycetidae</taxon>
        <taxon>Geastrales</taxon>
        <taxon>Sphaerobolaceae</taxon>
        <taxon>Sphaerobolus</taxon>
    </lineage>
</organism>
<reference evidence="2 3" key="1">
    <citation type="submission" date="2014-06" db="EMBL/GenBank/DDBJ databases">
        <title>Evolutionary Origins and Diversification of the Mycorrhizal Mutualists.</title>
        <authorList>
            <consortium name="DOE Joint Genome Institute"/>
            <consortium name="Mycorrhizal Genomics Consortium"/>
            <person name="Kohler A."/>
            <person name="Kuo A."/>
            <person name="Nagy L.G."/>
            <person name="Floudas D."/>
            <person name="Copeland A."/>
            <person name="Barry K.W."/>
            <person name="Cichocki N."/>
            <person name="Veneault-Fourrey C."/>
            <person name="LaButti K."/>
            <person name="Lindquist E.A."/>
            <person name="Lipzen A."/>
            <person name="Lundell T."/>
            <person name="Morin E."/>
            <person name="Murat C."/>
            <person name="Riley R."/>
            <person name="Ohm R."/>
            <person name="Sun H."/>
            <person name="Tunlid A."/>
            <person name="Henrissat B."/>
            <person name="Grigoriev I.V."/>
            <person name="Hibbett D.S."/>
            <person name="Martin F."/>
        </authorList>
    </citation>
    <scope>NUCLEOTIDE SEQUENCE [LARGE SCALE GENOMIC DNA]</scope>
    <source>
        <strain evidence="2 3">SS14</strain>
    </source>
</reference>
<evidence type="ECO:0000313" key="2">
    <source>
        <dbReference type="EMBL" id="KIJ34222.1"/>
    </source>
</evidence>
<feature type="domain" description="Alcohol dehydrogenase-like N-terminal" evidence="1">
    <location>
        <begin position="61"/>
        <end position="155"/>
    </location>
</feature>
<dbReference type="InterPro" id="IPR013154">
    <property type="entry name" value="ADH-like_N"/>
</dbReference>
<protein>
    <recommendedName>
        <fullName evidence="1">Alcohol dehydrogenase-like N-terminal domain-containing protein</fullName>
    </recommendedName>
</protein>
<dbReference type="InterPro" id="IPR047122">
    <property type="entry name" value="Trans-enoyl_RdTase-like"/>
</dbReference>
<dbReference type="PANTHER" id="PTHR45348:SF2">
    <property type="entry name" value="ZINC-TYPE ALCOHOL DEHYDROGENASE-LIKE PROTEIN C2E1P3.01"/>
    <property type="match status" value="1"/>
</dbReference>
<dbReference type="GO" id="GO:0016651">
    <property type="term" value="F:oxidoreductase activity, acting on NAD(P)H"/>
    <property type="evidence" value="ECO:0007669"/>
    <property type="project" value="InterPro"/>
</dbReference>
<dbReference type="EMBL" id="KN837202">
    <property type="protein sequence ID" value="KIJ34222.1"/>
    <property type="molecule type" value="Genomic_DNA"/>
</dbReference>
<dbReference type="AlphaFoldDB" id="A0A0C9UY37"/>
<dbReference type="InterPro" id="IPR011032">
    <property type="entry name" value="GroES-like_sf"/>
</dbReference>
<evidence type="ECO:0000259" key="1">
    <source>
        <dbReference type="Pfam" id="PF08240"/>
    </source>
</evidence>
<evidence type="ECO:0000313" key="3">
    <source>
        <dbReference type="Proteomes" id="UP000054279"/>
    </source>
</evidence>
<dbReference type="SUPFAM" id="SSF51735">
    <property type="entry name" value="NAD(P)-binding Rossmann-fold domains"/>
    <property type="match status" value="1"/>
</dbReference>
<sequence>MKRARWGLSTISPSSFPRFLNTSSTSSLNLPVTIPKTIRAVVIKEVGVAPVTDIPTLKLEDNEVLVQFKAVAQNPTDGKHMFSSIHSYDRDGFANPGTILDCDFSGIVAAAGPSVTTSVKVGDQVAGFVQGGYFKDHGAFAEYLKTPAGLVWIVPSGFVPSDEIEAYGAAGEGGGRELQSDYLQLIQLLAATGYKVAAASSPRNFELVKSLGATVVFGYNSPNVLYQILAAGSSAHSTLKGKIITIFSPKDEAVAYNPTVTIQPTLIYSSLGREFSFREVFPVSKEDRDHMAAFLTKVPELVKTGAIKPNRVKLWEGGLDGIEGGLAYIKEGKLSTEKLVY</sequence>
<dbReference type="Proteomes" id="UP000054279">
    <property type="component" value="Unassembled WGS sequence"/>
</dbReference>
<dbReference type="HOGENOM" id="CLU_026673_16_1_1"/>
<dbReference type="CDD" id="cd08249">
    <property type="entry name" value="enoyl_reductase_like"/>
    <property type="match status" value="1"/>
</dbReference>
<dbReference type="PANTHER" id="PTHR45348">
    <property type="entry name" value="HYPOTHETICAL OXIDOREDUCTASE (EUROFUNG)"/>
    <property type="match status" value="1"/>
</dbReference>
<keyword evidence="3" id="KW-1185">Reference proteome</keyword>
<dbReference type="Gene3D" id="3.90.180.10">
    <property type="entry name" value="Medium-chain alcohol dehydrogenases, catalytic domain"/>
    <property type="match status" value="2"/>
</dbReference>